<protein>
    <submittedName>
        <fullName evidence="2">(California timema) hypothetical protein</fullName>
    </submittedName>
</protein>
<feature type="region of interest" description="Disordered" evidence="1">
    <location>
        <begin position="76"/>
        <end position="96"/>
    </location>
</feature>
<accession>A0A7R9IY87</accession>
<sequence length="170" mass="19016">MEKESSWLKRDNSKILLLAVCSEYLTYLPVCPTFRRPSRRYRNPLSRDLFGDPDADINKLPRRVLKSFEVNPHLRGGKVENHLGTTPPPVHPTEIRTSISPSSVVELNTTSALANYATEAVTKDDHGGLEMKGCCSSWVSPEFCRPKSFSLFGLSVFVCECVCVVPNTRT</sequence>
<evidence type="ECO:0000313" key="2">
    <source>
        <dbReference type="EMBL" id="CAD7568955.1"/>
    </source>
</evidence>
<reference evidence="2" key="1">
    <citation type="submission" date="2020-11" db="EMBL/GenBank/DDBJ databases">
        <authorList>
            <person name="Tran Van P."/>
        </authorList>
    </citation>
    <scope>NUCLEOTIDE SEQUENCE</scope>
</reference>
<dbReference type="EMBL" id="OE179499">
    <property type="protein sequence ID" value="CAD7568955.1"/>
    <property type="molecule type" value="Genomic_DNA"/>
</dbReference>
<evidence type="ECO:0000256" key="1">
    <source>
        <dbReference type="SAM" id="MobiDB-lite"/>
    </source>
</evidence>
<organism evidence="2">
    <name type="scientific">Timema californicum</name>
    <name type="common">California timema</name>
    <name type="synonym">Walking stick</name>
    <dbReference type="NCBI Taxonomy" id="61474"/>
    <lineage>
        <taxon>Eukaryota</taxon>
        <taxon>Metazoa</taxon>
        <taxon>Ecdysozoa</taxon>
        <taxon>Arthropoda</taxon>
        <taxon>Hexapoda</taxon>
        <taxon>Insecta</taxon>
        <taxon>Pterygota</taxon>
        <taxon>Neoptera</taxon>
        <taxon>Polyneoptera</taxon>
        <taxon>Phasmatodea</taxon>
        <taxon>Timematodea</taxon>
        <taxon>Timematoidea</taxon>
        <taxon>Timematidae</taxon>
        <taxon>Timema</taxon>
    </lineage>
</organism>
<proteinExistence type="predicted"/>
<gene>
    <name evidence="2" type="ORF">TCMB3V08_LOCUS1705</name>
</gene>
<name>A0A7R9IY87_TIMCA</name>
<dbReference type="AlphaFoldDB" id="A0A7R9IY87"/>